<evidence type="ECO:0000256" key="4">
    <source>
        <dbReference type="PIRNR" id="PIRNR006078"/>
    </source>
</evidence>
<comment type="caution">
    <text evidence="5">The sequence shown here is derived from an EMBL/GenBank/DDBJ whole genome shotgun (WGS) entry which is preliminary data.</text>
</comment>
<evidence type="ECO:0000256" key="2">
    <source>
        <dbReference type="ARBA" id="ARBA00022679"/>
    </source>
</evidence>
<protein>
    <submittedName>
        <fullName evidence="5">Glycerate kinase</fullName>
    </submittedName>
</protein>
<dbReference type="Gene3D" id="3.40.50.10350">
    <property type="entry name" value="Glycerate kinase, domain 1"/>
    <property type="match status" value="1"/>
</dbReference>
<dbReference type="InterPro" id="IPR004381">
    <property type="entry name" value="Glycerate_kinase"/>
</dbReference>
<gene>
    <name evidence="5" type="ORF">ATJ78_1661</name>
</gene>
<comment type="similarity">
    <text evidence="1 4">Belongs to the glycerate kinase type-1 family.</text>
</comment>
<dbReference type="PANTHER" id="PTHR21599:SF0">
    <property type="entry name" value="GLYCERATE KINASE"/>
    <property type="match status" value="1"/>
</dbReference>
<dbReference type="InterPro" id="IPR018197">
    <property type="entry name" value="Glycerate_kinase_RE-like"/>
</dbReference>
<sequence length="376" mass="36614">MRILIATDKFKGSLTGPEVADALASGLTDHEVETVPVADGGEGTVDAALAVGFTERRVSVTGPTGESVAARFAVNGGEAVIEMAAASGLDVLPDGTPAPLTATSRGTGELIAAALDAGSTRIVIGVGGSANTDGGAGVLAGLGARLLDADGAEIPDGGAALADVADVDVSGLDPRVHDTEIVLAADVDNPLLGERGAAAVFGPQKGASDEDVATLDAALAHFVDVLSAAVPGVQDLAEAAAAGAAGGVGFAALVLGAHREPGTAVVQKLTDLPAKVADADLVITGEGSLDEQSLGGKAPIGVANAAVDAGVPVIAVCGRTTLSDEAARDAGFAAVYALSDLESDVAKSMSGASELLHRIGTTINAHAEAFAEGATP</sequence>
<dbReference type="Gene3D" id="3.90.1510.10">
    <property type="entry name" value="Glycerate kinase, domain 2"/>
    <property type="match status" value="1"/>
</dbReference>
<dbReference type="InterPro" id="IPR036129">
    <property type="entry name" value="Glycerate_kinase_sf"/>
</dbReference>
<evidence type="ECO:0000313" key="5">
    <source>
        <dbReference type="EMBL" id="PFG30725.1"/>
    </source>
</evidence>
<evidence type="ECO:0000256" key="1">
    <source>
        <dbReference type="ARBA" id="ARBA00006284"/>
    </source>
</evidence>
<organism evidence="5 6">
    <name type="scientific">Paramicrobacterium agarici</name>
    <dbReference type="NCBI Taxonomy" id="630514"/>
    <lineage>
        <taxon>Bacteria</taxon>
        <taxon>Bacillati</taxon>
        <taxon>Actinomycetota</taxon>
        <taxon>Actinomycetes</taxon>
        <taxon>Micrococcales</taxon>
        <taxon>Microbacteriaceae</taxon>
        <taxon>Paramicrobacterium</taxon>
    </lineage>
</organism>
<dbReference type="SUPFAM" id="SSF110738">
    <property type="entry name" value="Glycerate kinase I"/>
    <property type="match status" value="1"/>
</dbReference>
<keyword evidence="6" id="KW-1185">Reference proteome</keyword>
<proteinExistence type="inferred from homology"/>
<evidence type="ECO:0000313" key="6">
    <source>
        <dbReference type="Proteomes" id="UP000221369"/>
    </source>
</evidence>
<dbReference type="Proteomes" id="UP000221369">
    <property type="component" value="Unassembled WGS sequence"/>
</dbReference>
<name>A0A2A9DX69_9MICO</name>
<dbReference type="GO" id="GO:0031388">
    <property type="term" value="P:organic acid phosphorylation"/>
    <property type="evidence" value="ECO:0007669"/>
    <property type="project" value="UniProtKB-UniRule"/>
</dbReference>
<keyword evidence="3 4" id="KW-0418">Kinase</keyword>
<dbReference type="PANTHER" id="PTHR21599">
    <property type="entry name" value="GLYCERATE KINASE"/>
    <property type="match status" value="1"/>
</dbReference>
<dbReference type="PIRSF" id="PIRSF006078">
    <property type="entry name" value="GlxK"/>
    <property type="match status" value="1"/>
</dbReference>
<dbReference type="GO" id="GO:0008887">
    <property type="term" value="F:glycerate kinase activity"/>
    <property type="evidence" value="ECO:0007669"/>
    <property type="project" value="UniProtKB-UniRule"/>
</dbReference>
<dbReference type="EMBL" id="PDJE01000001">
    <property type="protein sequence ID" value="PFG30725.1"/>
    <property type="molecule type" value="Genomic_DNA"/>
</dbReference>
<evidence type="ECO:0000256" key="3">
    <source>
        <dbReference type="ARBA" id="ARBA00022777"/>
    </source>
</evidence>
<dbReference type="AlphaFoldDB" id="A0A2A9DX69"/>
<dbReference type="InterPro" id="IPR018193">
    <property type="entry name" value="Glyc_kinase_flavodox-like_fold"/>
</dbReference>
<reference evidence="5 6" key="1">
    <citation type="submission" date="2017-10" db="EMBL/GenBank/DDBJ databases">
        <title>Sequencing the genomes of 1000 actinobacteria strains.</title>
        <authorList>
            <person name="Klenk H.-P."/>
        </authorList>
    </citation>
    <scope>NUCLEOTIDE SEQUENCE [LARGE SCALE GENOMIC DNA]</scope>
    <source>
        <strain evidence="5 6">DSM 21798</strain>
    </source>
</reference>
<dbReference type="RefSeq" id="WP_098407149.1">
    <property type="nucleotide sequence ID" value="NZ_PDJE01000001.1"/>
</dbReference>
<dbReference type="NCBIfam" id="TIGR00045">
    <property type="entry name" value="glycerate kinase"/>
    <property type="match status" value="1"/>
</dbReference>
<accession>A0A2A9DX69</accession>
<keyword evidence="2 4" id="KW-0808">Transferase</keyword>
<dbReference type="Pfam" id="PF02595">
    <property type="entry name" value="Gly_kinase"/>
    <property type="match status" value="1"/>
</dbReference>